<keyword evidence="2" id="KW-0732">Signal</keyword>
<evidence type="ECO:0000256" key="1">
    <source>
        <dbReference type="SAM" id="MobiDB-lite"/>
    </source>
</evidence>
<organism evidence="3 4">
    <name type="scientific">Globodera rostochiensis</name>
    <name type="common">Golden nematode worm</name>
    <name type="synonym">Heterodera rostochiensis</name>
    <dbReference type="NCBI Taxonomy" id="31243"/>
    <lineage>
        <taxon>Eukaryota</taxon>
        <taxon>Metazoa</taxon>
        <taxon>Ecdysozoa</taxon>
        <taxon>Nematoda</taxon>
        <taxon>Chromadorea</taxon>
        <taxon>Rhabditida</taxon>
        <taxon>Tylenchina</taxon>
        <taxon>Tylenchomorpha</taxon>
        <taxon>Tylenchoidea</taxon>
        <taxon>Heteroderidae</taxon>
        <taxon>Heteroderinae</taxon>
        <taxon>Globodera</taxon>
    </lineage>
</organism>
<feature type="chain" id="PRO_5037356101" evidence="2">
    <location>
        <begin position="27"/>
        <end position="419"/>
    </location>
</feature>
<dbReference type="AlphaFoldDB" id="A0A914HVW7"/>
<protein>
    <submittedName>
        <fullName evidence="4">Uncharacterized protein</fullName>
    </submittedName>
</protein>
<evidence type="ECO:0000256" key="2">
    <source>
        <dbReference type="SAM" id="SignalP"/>
    </source>
</evidence>
<feature type="signal peptide" evidence="2">
    <location>
        <begin position="1"/>
        <end position="26"/>
    </location>
</feature>
<proteinExistence type="predicted"/>
<evidence type="ECO:0000313" key="4">
    <source>
        <dbReference type="WBParaSite" id="Gr19_v10_g4487.t1"/>
    </source>
</evidence>
<dbReference type="Proteomes" id="UP000887572">
    <property type="component" value="Unplaced"/>
</dbReference>
<dbReference type="WBParaSite" id="Gr19_v10_g4487.t1">
    <property type="protein sequence ID" value="Gr19_v10_g4487.t1"/>
    <property type="gene ID" value="Gr19_v10_g4487"/>
</dbReference>
<feature type="compositionally biased region" description="Low complexity" evidence="1">
    <location>
        <begin position="274"/>
        <end position="287"/>
    </location>
</feature>
<name>A0A914HVW7_GLORO</name>
<feature type="region of interest" description="Disordered" evidence="1">
    <location>
        <begin position="274"/>
        <end position="302"/>
    </location>
</feature>
<accession>A0A914HVW7</accession>
<sequence length="419" mass="46520">MFARLCAPMTLIGALIVVQLIEYGRSDTEAFREVRPSHECQGRVPKCVCGWAKCAASKGAPASDCCDEGYAFKCCATTTPTFEWKPKTTDQLINELKAKGKQCKSGQYCMCGFVLIRAKLAGLCCYNDTDSCQCCKTELSIPSNHFEEQYTPECQKEMKTAEQRVNYQCKPRCVRSEDWPPSACCAQNYRLQCCDPYGQSPETDPCALRAVLCKADDKTCKKKKDAQGKLHNVRHISNKWTNEETIDCHSEAAVDCVAAKYSIPFEKSAIITTKGTTPTTTQSPAKTNGPKRKTGTKMPSTIAANGTDVSAVTVPTASGMPPKRSDDLSLDAMRCTTMNRCYPAILERQMLGTLGKSYQFKSLYTVRRRMTEQVNSNTLQCVHVLGCSTGLFTEFVLDDFFMQKGAFMDEYIKLDNNLC</sequence>
<evidence type="ECO:0000313" key="3">
    <source>
        <dbReference type="Proteomes" id="UP000887572"/>
    </source>
</evidence>
<reference evidence="4" key="1">
    <citation type="submission" date="2022-11" db="UniProtKB">
        <authorList>
            <consortium name="WormBaseParasite"/>
        </authorList>
    </citation>
    <scope>IDENTIFICATION</scope>
</reference>
<keyword evidence="3" id="KW-1185">Reference proteome</keyword>